<dbReference type="PANTHER" id="PTHR30093">
    <property type="entry name" value="GENERAL SECRETION PATHWAY PROTEIN G"/>
    <property type="match status" value="1"/>
</dbReference>
<dbReference type="NCBIfam" id="TIGR04294">
    <property type="entry name" value="pre_pil_HX9DG"/>
    <property type="match status" value="1"/>
</dbReference>
<dbReference type="InterPro" id="IPR012902">
    <property type="entry name" value="N_methyl_site"/>
</dbReference>
<protein>
    <recommendedName>
        <fullName evidence="1">DUF1559 domain-containing protein</fullName>
    </recommendedName>
</protein>
<dbReference type="NCBIfam" id="TIGR02532">
    <property type="entry name" value="IV_pilin_GFxxxE"/>
    <property type="match status" value="1"/>
</dbReference>
<dbReference type="AlphaFoldDB" id="A0A5B9QJK5"/>
<organism evidence="2 3">
    <name type="scientific">Bythopirellula goksoeyrii</name>
    <dbReference type="NCBI Taxonomy" id="1400387"/>
    <lineage>
        <taxon>Bacteria</taxon>
        <taxon>Pseudomonadati</taxon>
        <taxon>Planctomycetota</taxon>
        <taxon>Planctomycetia</taxon>
        <taxon>Pirellulales</taxon>
        <taxon>Lacipirellulaceae</taxon>
        <taxon>Bythopirellula</taxon>
    </lineage>
</organism>
<accession>A0A5B9QJK5</accession>
<dbReference type="RefSeq" id="WP_148076483.1">
    <property type="nucleotide sequence ID" value="NZ_CP042913.1"/>
</dbReference>
<dbReference type="Pfam" id="PF07963">
    <property type="entry name" value="N_methyl"/>
    <property type="match status" value="1"/>
</dbReference>
<evidence type="ECO:0000313" key="2">
    <source>
        <dbReference type="EMBL" id="QEG37226.1"/>
    </source>
</evidence>
<evidence type="ECO:0000259" key="1">
    <source>
        <dbReference type="Pfam" id="PF07596"/>
    </source>
</evidence>
<dbReference type="PANTHER" id="PTHR30093:SF2">
    <property type="entry name" value="TYPE II SECRETION SYSTEM PROTEIN H"/>
    <property type="match status" value="1"/>
</dbReference>
<feature type="domain" description="DUF1559" evidence="1">
    <location>
        <begin position="31"/>
        <end position="337"/>
    </location>
</feature>
<sequence length="352" mass="39394">MRRPTAFTLVELLVVIAIIALLLQLLMPAVQASREAARRHQCANQLRQLAIATQLHLDTHKFFPSGGWSAGYIADPHRGYGKSQPGGWPFSLLEFMEEVNLRSTTDRLEDTPLGPGLVRLYQSAPSIFYCPSRRSAQAYPIKRTGNGEWSLNVAQGVLQLPGVTKIDYAANSGDARYHAGVSFSHEPEMWIPSSYAALNGSEPQWSNTEDPNSPLWQTGISYYRSEVYLAQVEDGLSRTYLYGEKYLAPNLYVDVNITNGVDHMGDNQSAWAGYEWDNHRVAWNPNTAWPEKSYQPSQDGTGSNFSNIFAFGSAHPKSLNMSYCDGSVRTVSYDIDRDVHRFQANRLDGQVY</sequence>
<evidence type="ECO:0000313" key="3">
    <source>
        <dbReference type="Proteomes" id="UP000323917"/>
    </source>
</evidence>
<dbReference type="Gene3D" id="3.30.700.10">
    <property type="entry name" value="Glycoprotein, Type 4 Pilin"/>
    <property type="match status" value="1"/>
</dbReference>
<dbReference type="KEGG" id="bgok:Pr1d_45670"/>
<dbReference type="InterPro" id="IPR027558">
    <property type="entry name" value="Pre_pil_HX9DG_C"/>
</dbReference>
<reference evidence="2 3" key="1">
    <citation type="submission" date="2019-08" db="EMBL/GenBank/DDBJ databases">
        <title>Deep-cultivation of Planctomycetes and their phenomic and genomic characterization uncovers novel biology.</title>
        <authorList>
            <person name="Wiegand S."/>
            <person name="Jogler M."/>
            <person name="Boedeker C."/>
            <person name="Pinto D."/>
            <person name="Vollmers J."/>
            <person name="Rivas-Marin E."/>
            <person name="Kohn T."/>
            <person name="Peeters S.H."/>
            <person name="Heuer A."/>
            <person name="Rast P."/>
            <person name="Oberbeckmann S."/>
            <person name="Bunk B."/>
            <person name="Jeske O."/>
            <person name="Meyerdierks A."/>
            <person name="Storesund J.E."/>
            <person name="Kallscheuer N."/>
            <person name="Luecker S."/>
            <person name="Lage O.M."/>
            <person name="Pohl T."/>
            <person name="Merkel B.J."/>
            <person name="Hornburger P."/>
            <person name="Mueller R.-W."/>
            <person name="Bruemmer F."/>
            <person name="Labrenz M."/>
            <person name="Spormann A.M."/>
            <person name="Op den Camp H."/>
            <person name="Overmann J."/>
            <person name="Amann R."/>
            <person name="Jetten M.S.M."/>
            <person name="Mascher T."/>
            <person name="Medema M.H."/>
            <person name="Devos D.P."/>
            <person name="Kaster A.-K."/>
            <person name="Ovreas L."/>
            <person name="Rohde M."/>
            <person name="Galperin M.Y."/>
            <person name="Jogler C."/>
        </authorList>
    </citation>
    <scope>NUCLEOTIDE SEQUENCE [LARGE SCALE GENOMIC DNA]</scope>
    <source>
        <strain evidence="2 3">Pr1d</strain>
    </source>
</reference>
<dbReference type="InterPro" id="IPR011453">
    <property type="entry name" value="DUF1559"/>
</dbReference>
<dbReference type="SUPFAM" id="SSF54523">
    <property type="entry name" value="Pili subunits"/>
    <property type="match status" value="1"/>
</dbReference>
<gene>
    <name evidence="2" type="ORF">Pr1d_45670</name>
</gene>
<dbReference type="Proteomes" id="UP000323917">
    <property type="component" value="Chromosome"/>
</dbReference>
<dbReference type="Pfam" id="PF07596">
    <property type="entry name" value="SBP_bac_10"/>
    <property type="match status" value="1"/>
</dbReference>
<name>A0A5B9QJK5_9BACT</name>
<dbReference type="InterPro" id="IPR045584">
    <property type="entry name" value="Pilin-like"/>
</dbReference>
<dbReference type="EMBL" id="CP042913">
    <property type="protein sequence ID" value="QEG37226.1"/>
    <property type="molecule type" value="Genomic_DNA"/>
</dbReference>
<keyword evidence="3" id="KW-1185">Reference proteome</keyword>
<proteinExistence type="predicted"/>
<dbReference type="OrthoDB" id="255848at2"/>